<dbReference type="GO" id="GO:0030154">
    <property type="term" value="P:cell differentiation"/>
    <property type="evidence" value="ECO:0007669"/>
    <property type="project" value="TreeGrafter"/>
</dbReference>
<dbReference type="Proteomes" id="UP000001307">
    <property type="component" value="Unassembled WGS sequence"/>
</dbReference>
<accession>E4XWJ6</accession>
<keyword evidence="6" id="KW-1185">Reference proteome</keyword>
<dbReference type="GO" id="GO:0060395">
    <property type="term" value="P:SMAD protein signal transduction"/>
    <property type="evidence" value="ECO:0007669"/>
    <property type="project" value="TreeGrafter"/>
</dbReference>
<dbReference type="GO" id="GO:0000981">
    <property type="term" value="F:DNA-binding transcription factor activity, RNA polymerase II-specific"/>
    <property type="evidence" value="ECO:0007669"/>
    <property type="project" value="TreeGrafter"/>
</dbReference>
<reference evidence="5" key="1">
    <citation type="journal article" date="2010" name="Science">
        <title>Plasticity of animal genome architecture unmasked by rapid evolution of a pelagic tunicate.</title>
        <authorList>
            <person name="Denoeud F."/>
            <person name="Henriet S."/>
            <person name="Mungpakdee S."/>
            <person name="Aury J.M."/>
            <person name="Da Silva C."/>
            <person name="Brinkmann H."/>
            <person name="Mikhaleva J."/>
            <person name="Olsen L.C."/>
            <person name="Jubin C."/>
            <person name="Canestro C."/>
            <person name="Bouquet J.M."/>
            <person name="Danks G."/>
            <person name="Poulain J."/>
            <person name="Campsteijn C."/>
            <person name="Adamski M."/>
            <person name="Cross I."/>
            <person name="Yadetie F."/>
            <person name="Muffato M."/>
            <person name="Louis A."/>
            <person name="Butcher S."/>
            <person name="Tsagkogeorga G."/>
            <person name="Konrad A."/>
            <person name="Singh S."/>
            <person name="Jensen M.F."/>
            <person name="Cong E.H."/>
            <person name="Eikeseth-Otteraa H."/>
            <person name="Noel B."/>
            <person name="Anthouard V."/>
            <person name="Porcel B.M."/>
            <person name="Kachouri-Lafond R."/>
            <person name="Nishino A."/>
            <person name="Ugolini M."/>
            <person name="Chourrout P."/>
            <person name="Nishida H."/>
            <person name="Aasland R."/>
            <person name="Huzurbazar S."/>
            <person name="Westhof E."/>
            <person name="Delsuc F."/>
            <person name="Lehrach H."/>
            <person name="Reinhardt R."/>
            <person name="Weissenbach J."/>
            <person name="Roy S.W."/>
            <person name="Artiguenave F."/>
            <person name="Postlethwait J.H."/>
            <person name="Manak J.R."/>
            <person name="Thompson E.M."/>
            <person name="Jaillon O."/>
            <person name="Du Pasquier L."/>
            <person name="Boudinot P."/>
            <person name="Liberles D.A."/>
            <person name="Volff J.N."/>
            <person name="Philippe H."/>
            <person name="Lenhard B."/>
            <person name="Roest Crollius H."/>
            <person name="Wincker P."/>
            <person name="Chourrout D."/>
        </authorList>
    </citation>
    <scope>NUCLEOTIDE SEQUENCE [LARGE SCALE GENOMIC DNA]</scope>
</reference>
<dbReference type="PANTHER" id="PTHR13703">
    <property type="entry name" value="SMAD"/>
    <property type="match status" value="1"/>
</dbReference>
<sequence>MEVANRPSTINYNDVSSPQSSSMDTSIAVPSVASVEQVVPEQIVDPTKQQEDLLIMLKQQANAQDYWCSISYYEFNERVGEVWHAPKEMHSVFIDGFTQPSDGSSSGNRFSLGLLTNINRKPESDSARRYIGRGCTVYTDNNDSVFLYNMSESSIFVQSPICNLQHSWHPATVVKIPPQGCIEIFSNTKYEETLCSKINSGYEETFFYTYVCKIRISFVKGWGAQYRRQTVTACPCWVELRLNKPLGVLDAALKTILKNPSGEPPGSSLSFCSLFMNRWGTPAPVRKMLEMRRLAGQLTDEQDKLCEKVFKHIAKKMGKKINDLLQAINDENGTSACILISASELNSYSIPSSSANDEYFRLARRGLPFLLAKLFAFTAIRESSEVSMRQNCTHNILRPKIKAGAW</sequence>
<dbReference type="InterPro" id="IPR017855">
    <property type="entry name" value="SMAD-like_dom_sf"/>
</dbReference>
<dbReference type="InterPro" id="IPR036578">
    <property type="entry name" value="SMAD_MH1_sf"/>
</dbReference>
<dbReference type="GO" id="GO:0071144">
    <property type="term" value="C:heteromeric SMAD protein complex"/>
    <property type="evidence" value="ECO:0007669"/>
    <property type="project" value="TreeGrafter"/>
</dbReference>
<dbReference type="SUPFAM" id="SSF56366">
    <property type="entry name" value="SMAD MH1 domain"/>
    <property type="match status" value="1"/>
</dbReference>
<dbReference type="InterPro" id="IPR008984">
    <property type="entry name" value="SMAD_FHA_dom_sf"/>
</dbReference>
<gene>
    <name evidence="5" type="ORF">GSOID_T00007016001</name>
</gene>
<evidence type="ECO:0000313" key="6">
    <source>
        <dbReference type="Proteomes" id="UP000001307"/>
    </source>
</evidence>
<dbReference type="Gene3D" id="3.90.520.10">
    <property type="entry name" value="SMAD MH1 domain"/>
    <property type="match status" value="1"/>
</dbReference>
<evidence type="ECO:0000259" key="4">
    <source>
        <dbReference type="PROSITE" id="PS51076"/>
    </source>
</evidence>
<name>E4XWJ6_OIKDI</name>
<dbReference type="AlphaFoldDB" id="E4XWJ6"/>
<dbReference type="PROSITE" id="PS51076">
    <property type="entry name" value="MH2"/>
    <property type="match status" value="1"/>
</dbReference>
<protein>
    <recommendedName>
        <fullName evidence="4">MH2 domain-containing protein</fullName>
    </recommendedName>
</protein>
<dbReference type="EMBL" id="FN653245">
    <property type="protein sequence ID" value="CBY14051.1"/>
    <property type="molecule type" value="Genomic_DNA"/>
</dbReference>
<feature type="region of interest" description="Disordered" evidence="3">
    <location>
        <begin position="1"/>
        <end position="27"/>
    </location>
</feature>
<dbReference type="GO" id="GO:0009653">
    <property type="term" value="P:anatomical structure morphogenesis"/>
    <property type="evidence" value="ECO:0007669"/>
    <property type="project" value="TreeGrafter"/>
</dbReference>
<feature type="domain" description="MH2" evidence="4">
    <location>
        <begin position="67"/>
        <end position="270"/>
    </location>
</feature>
<keyword evidence="2" id="KW-0804">Transcription</keyword>
<evidence type="ECO:0000313" key="5">
    <source>
        <dbReference type="EMBL" id="CBY14051.1"/>
    </source>
</evidence>
<dbReference type="Gene3D" id="2.60.200.10">
    <property type="match status" value="1"/>
</dbReference>
<evidence type="ECO:0000256" key="2">
    <source>
        <dbReference type="ARBA" id="ARBA00023163"/>
    </source>
</evidence>
<evidence type="ECO:0000256" key="1">
    <source>
        <dbReference type="ARBA" id="ARBA00023015"/>
    </source>
</evidence>
<organism evidence="5">
    <name type="scientific">Oikopleura dioica</name>
    <name type="common">Tunicate</name>
    <dbReference type="NCBI Taxonomy" id="34765"/>
    <lineage>
        <taxon>Eukaryota</taxon>
        <taxon>Metazoa</taxon>
        <taxon>Chordata</taxon>
        <taxon>Tunicata</taxon>
        <taxon>Appendicularia</taxon>
        <taxon>Copelata</taxon>
        <taxon>Oikopleuridae</taxon>
        <taxon>Oikopleura</taxon>
    </lineage>
</organism>
<feature type="compositionally biased region" description="Polar residues" evidence="3">
    <location>
        <begin position="1"/>
        <end position="25"/>
    </location>
</feature>
<dbReference type="InterPro" id="IPR001132">
    <property type="entry name" value="SMAD_dom_Dwarfin-type"/>
</dbReference>
<evidence type="ECO:0000256" key="3">
    <source>
        <dbReference type="SAM" id="MobiDB-lite"/>
    </source>
</evidence>
<dbReference type="OrthoDB" id="5794312at2759"/>
<dbReference type="GO" id="GO:0030509">
    <property type="term" value="P:BMP signaling pathway"/>
    <property type="evidence" value="ECO:0007669"/>
    <property type="project" value="TreeGrafter"/>
</dbReference>
<dbReference type="Pfam" id="PF03166">
    <property type="entry name" value="MH2"/>
    <property type="match status" value="1"/>
</dbReference>
<dbReference type="SUPFAM" id="SSF49879">
    <property type="entry name" value="SMAD/FHA domain"/>
    <property type="match status" value="1"/>
</dbReference>
<dbReference type="InParanoid" id="E4XWJ6"/>
<dbReference type="GO" id="GO:0000978">
    <property type="term" value="F:RNA polymerase II cis-regulatory region sequence-specific DNA binding"/>
    <property type="evidence" value="ECO:0007669"/>
    <property type="project" value="TreeGrafter"/>
</dbReference>
<keyword evidence="1" id="KW-0805">Transcription regulation</keyword>
<dbReference type="GO" id="GO:0070411">
    <property type="term" value="F:I-SMAD binding"/>
    <property type="evidence" value="ECO:0007669"/>
    <property type="project" value="TreeGrafter"/>
</dbReference>
<dbReference type="InterPro" id="IPR013790">
    <property type="entry name" value="Dwarfin"/>
</dbReference>
<proteinExistence type="predicted"/>
<dbReference type="SMART" id="SM00524">
    <property type="entry name" value="DWB"/>
    <property type="match status" value="1"/>
</dbReference>